<comment type="function">
    <text evidence="5">Responsible for synthesis of pseudouridine from uracil.</text>
</comment>
<keyword evidence="8" id="KW-1185">Reference proteome</keyword>
<evidence type="ECO:0000256" key="3">
    <source>
        <dbReference type="ARBA" id="ARBA00023235"/>
    </source>
</evidence>
<evidence type="ECO:0000313" key="8">
    <source>
        <dbReference type="Proteomes" id="UP000746471"/>
    </source>
</evidence>
<dbReference type="EMBL" id="JAHBCL010000003">
    <property type="protein sequence ID" value="MBS7525507.1"/>
    <property type="molecule type" value="Genomic_DNA"/>
</dbReference>
<proteinExistence type="inferred from homology"/>
<dbReference type="InterPro" id="IPR020103">
    <property type="entry name" value="PsdUridine_synth_cat_dom_sf"/>
</dbReference>
<evidence type="ECO:0000313" key="7">
    <source>
        <dbReference type="EMBL" id="MBS7525507.1"/>
    </source>
</evidence>
<evidence type="ECO:0000259" key="6">
    <source>
        <dbReference type="Pfam" id="PF00849"/>
    </source>
</evidence>
<dbReference type="InterPro" id="IPR036986">
    <property type="entry name" value="S4_RNA-bd_sf"/>
</dbReference>
<dbReference type="InterPro" id="IPR006225">
    <property type="entry name" value="PsdUridine_synth_RluC/D"/>
</dbReference>
<name>A0ABS5PKT5_9FIRM</name>
<dbReference type="PROSITE" id="PS50889">
    <property type="entry name" value="S4"/>
    <property type="match status" value="1"/>
</dbReference>
<sequence>MREIIITSNEADQRIDRFLLKYFNDTTRGNLYKLMRKKVFKLNGRPVTKPETFLKCDDVLNIYMAEATIESLRKPIELVTPDQVGLSIIYEDDDILIVDKPKGMLTHPDKTEYKNTLATIVQFYLKHLCTQTFKPAPVHRLDKNTGGLVLFAKHYESLKHYNALMRERKIDKYYLCVCEGKTKPHGEVKGYLTKDEQLNKVTLSAHDRDQSKLCHTKYKTVNFKKGYSLVDVALLTGRSHQIRVSMAYEGHPIVGDVKYGGKKRRGETTQLLHAYKLVIGERVFTSNSEAIDAFMASLSND</sequence>
<reference evidence="7 8" key="1">
    <citation type="submission" date="2021-05" db="EMBL/GenBank/DDBJ databases">
        <title>Fusibacter ferrireducens sp. nov., an anaerobic, sulfur- and Fe-reducing bacterium isolated from the mangrove sediment.</title>
        <authorList>
            <person name="Qiu D."/>
        </authorList>
    </citation>
    <scope>NUCLEOTIDE SEQUENCE [LARGE SCALE GENOMIC DNA]</scope>
    <source>
        <strain evidence="7 8">DSM 12116</strain>
    </source>
</reference>
<dbReference type="SUPFAM" id="SSF55120">
    <property type="entry name" value="Pseudouridine synthase"/>
    <property type="match status" value="1"/>
</dbReference>
<protein>
    <recommendedName>
        <fullName evidence="5">Pseudouridine synthase</fullName>
        <ecNumber evidence="5">5.4.99.-</ecNumber>
    </recommendedName>
</protein>
<dbReference type="Gene3D" id="3.30.2350.10">
    <property type="entry name" value="Pseudouridine synthase"/>
    <property type="match status" value="1"/>
</dbReference>
<accession>A0ABS5PKT5</accession>
<dbReference type="Pfam" id="PF00849">
    <property type="entry name" value="PseudoU_synth_2"/>
    <property type="match status" value="1"/>
</dbReference>
<dbReference type="CDD" id="cd00165">
    <property type="entry name" value="S4"/>
    <property type="match status" value="1"/>
</dbReference>
<dbReference type="RefSeq" id="WP_213235296.1">
    <property type="nucleotide sequence ID" value="NZ_JAHBCL010000003.1"/>
</dbReference>
<feature type="domain" description="Pseudouridine synthase RsuA/RluA-like" evidence="6">
    <location>
        <begin position="94"/>
        <end position="247"/>
    </location>
</feature>
<dbReference type="NCBIfam" id="TIGR00005">
    <property type="entry name" value="rluA_subfam"/>
    <property type="match status" value="1"/>
</dbReference>
<dbReference type="SUPFAM" id="SSF55174">
    <property type="entry name" value="Alpha-L RNA-binding motif"/>
    <property type="match status" value="1"/>
</dbReference>
<dbReference type="EC" id="5.4.99.-" evidence="5"/>
<dbReference type="CDD" id="cd02869">
    <property type="entry name" value="PseudoU_synth_RluA_like"/>
    <property type="match status" value="1"/>
</dbReference>
<evidence type="ECO:0000256" key="2">
    <source>
        <dbReference type="ARBA" id="ARBA00010876"/>
    </source>
</evidence>
<dbReference type="PANTHER" id="PTHR21600:SF83">
    <property type="entry name" value="PSEUDOURIDYLATE SYNTHASE RPUSD4, MITOCHONDRIAL"/>
    <property type="match status" value="1"/>
</dbReference>
<keyword evidence="4" id="KW-0694">RNA-binding</keyword>
<dbReference type="Gene3D" id="3.10.290.10">
    <property type="entry name" value="RNA-binding S4 domain"/>
    <property type="match status" value="1"/>
</dbReference>
<evidence type="ECO:0000256" key="1">
    <source>
        <dbReference type="ARBA" id="ARBA00000073"/>
    </source>
</evidence>
<comment type="caution">
    <text evidence="7">The sequence shown here is derived from an EMBL/GenBank/DDBJ whole genome shotgun (WGS) entry which is preliminary data.</text>
</comment>
<keyword evidence="3 5" id="KW-0413">Isomerase</keyword>
<dbReference type="InterPro" id="IPR006145">
    <property type="entry name" value="PsdUridine_synth_RsuA/RluA"/>
</dbReference>
<dbReference type="PANTHER" id="PTHR21600">
    <property type="entry name" value="MITOCHONDRIAL RNA PSEUDOURIDINE SYNTHASE"/>
    <property type="match status" value="1"/>
</dbReference>
<comment type="catalytic activity">
    <reaction evidence="1 5">
        <text>a uridine in RNA = a pseudouridine in RNA</text>
        <dbReference type="Rhea" id="RHEA:48348"/>
        <dbReference type="Rhea" id="RHEA-COMP:12068"/>
        <dbReference type="Rhea" id="RHEA-COMP:12069"/>
        <dbReference type="ChEBI" id="CHEBI:65314"/>
        <dbReference type="ChEBI" id="CHEBI:65315"/>
    </reaction>
</comment>
<dbReference type="InterPro" id="IPR050188">
    <property type="entry name" value="RluA_PseudoU_synthase"/>
</dbReference>
<organism evidence="7 8">
    <name type="scientific">Fusibacter paucivorans</name>
    <dbReference type="NCBI Taxonomy" id="76009"/>
    <lineage>
        <taxon>Bacteria</taxon>
        <taxon>Bacillati</taxon>
        <taxon>Bacillota</taxon>
        <taxon>Clostridia</taxon>
        <taxon>Eubacteriales</taxon>
        <taxon>Eubacteriales Family XII. Incertae Sedis</taxon>
        <taxon>Fusibacter</taxon>
    </lineage>
</organism>
<dbReference type="Proteomes" id="UP000746471">
    <property type="component" value="Unassembled WGS sequence"/>
</dbReference>
<gene>
    <name evidence="7" type="ORF">KHM83_02305</name>
</gene>
<comment type="similarity">
    <text evidence="2 5">Belongs to the pseudouridine synthase RluA family.</text>
</comment>
<evidence type="ECO:0000256" key="4">
    <source>
        <dbReference type="PROSITE-ProRule" id="PRU00182"/>
    </source>
</evidence>
<evidence type="ECO:0000256" key="5">
    <source>
        <dbReference type="RuleBase" id="RU362028"/>
    </source>
</evidence>